<dbReference type="RefSeq" id="WP_313794527.1">
    <property type="nucleotide sequence ID" value="NZ_CP102453.1"/>
</dbReference>
<dbReference type="InterPro" id="IPR000421">
    <property type="entry name" value="FA58C"/>
</dbReference>
<evidence type="ECO:0000259" key="1">
    <source>
        <dbReference type="PROSITE" id="PS50022"/>
    </source>
</evidence>
<keyword evidence="3" id="KW-1185">Reference proteome</keyword>
<dbReference type="InterPro" id="IPR005201">
    <property type="entry name" value="TIM_ENGase"/>
</dbReference>
<reference evidence="2 3" key="1">
    <citation type="submission" date="2022-08" db="EMBL/GenBank/DDBJ databases">
        <title>Aerococcaceae sp. nov isolated from spoiled eye mask.</title>
        <authorList>
            <person name="Zhou G."/>
            <person name="Xie X.-B."/>
            <person name="Shi Q.-S."/>
            <person name="Wang Y.-S."/>
            <person name="Wen X."/>
            <person name="Peng H."/>
            <person name="Yang X.-J."/>
            <person name="Tao H.-B."/>
            <person name="Huang X.-M."/>
        </authorList>
    </citation>
    <scope>NUCLEOTIDE SEQUENCE [LARGE SCALE GENOMIC DNA]</scope>
    <source>
        <strain evidence="3">DM20194951</strain>
    </source>
</reference>
<organism evidence="2 3">
    <name type="scientific">Fundicoccus culcitae</name>
    <dbReference type="NCBI Taxonomy" id="2969821"/>
    <lineage>
        <taxon>Bacteria</taxon>
        <taxon>Bacillati</taxon>
        <taxon>Bacillota</taxon>
        <taxon>Bacilli</taxon>
        <taxon>Lactobacillales</taxon>
        <taxon>Aerococcaceae</taxon>
        <taxon>Fundicoccus</taxon>
    </lineage>
</organism>
<dbReference type="SUPFAM" id="SSF49785">
    <property type="entry name" value="Galactose-binding domain-like"/>
    <property type="match status" value="1"/>
</dbReference>
<proteinExistence type="predicted"/>
<protein>
    <submittedName>
        <fullName evidence="2">Discoidin domain-containing protein</fullName>
    </submittedName>
</protein>
<name>A0ABY5P8F7_9LACT</name>
<dbReference type="Gene3D" id="2.60.120.260">
    <property type="entry name" value="Galactose-binding domain-like"/>
    <property type="match status" value="2"/>
</dbReference>
<feature type="domain" description="F5/8 type C" evidence="1">
    <location>
        <begin position="614"/>
        <end position="764"/>
    </location>
</feature>
<dbReference type="InterPro" id="IPR008979">
    <property type="entry name" value="Galactose-bd-like_sf"/>
</dbReference>
<accession>A0ABY5P8F7</accession>
<dbReference type="Pfam" id="PF00754">
    <property type="entry name" value="F5_F8_type_C"/>
    <property type="match status" value="1"/>
</dbReference>
<dbReference type="InterPro" id="IPR013783">
    <property type="entry name" value="Ig-like_fold"/>
</dbReference>
<dbReference type="PANTHER" id="PTHR13246:SF1">
    <property type="entry name" value="CYTOSOLIC ENDO-BETA-N-ACETYLGLUCOSAMINIDASE"/>
    <property type="match status" value="1"/>
</dbReference>
<dbReference type="InterPro" id="IPR032979">
    <property type="entry name" value="ENGase"/>
</dbReference>
<dbReference type="Pfam" id="PF03644">
    <property type="entry name" value="Glyco_hydro_85"/>
    <property type="match status" value="1"/>
</dbReference>
<evidence type="ECO:0000313" key="2">
    <source>
        <dbReference type="EMBL" id="UUX35034.1"/>
    </source>
</evidence>
<dbReference type="PANTHER" id="PTHR13246">
    <property type="entry name" value="ENDO BETA N-ACETYLGLUCOSAMINIDASE"/>
    <property type="match status" value="1"/>
</dbReference>
<sequence>MDTLKFWQPHQAVLDPLKRSQTTRKHERTKISKDIAIQTKVQLIANGNLNQPLFHPNGSQFFKLYNFNFWQYIDQYVHWDNLIPPSDLIEAAHTNSVFIYGTLFFNWSDSFRDQLRLLEWLQEDEVGSGTFFFARQLVDMAHYYGFDGYFINQETTGPLLQGKGNLMRQFILYAKDYSEKHGRTIRFAWYDAMANDGLRHHYDEVNAFNDDFIKPSAEGTLPADDFFINFNWNREKNTQTAQHMTTMGRNPFDAYTGFELQQNSYNTTINYDALLDSEGLPILSIGLFAADSILGLATDGADFQKQEERFWVSGSNHWKPLNQLTSLKINISGKTFSSAFNTGHGQDWYVNGLPQHIGEWNQRGMQSILPSWRWQVTGMNRGYQVGFNFEDAFNGGSSIELSGKATSERVQWYLFACELDLVENTMLNLVLKASTNVELALIMYSNGEDIYLPLELEVSDQWQAVSLVLNTYAGAKIDALHLEIRPLNNESFFVRLGEITIADSDIAPAAVNEIKWLQQNFVDGRHAEGVIQVCHPQPEEVAYYEVYQAKADGWQLVNASRNQAIRLPRLTRDLEQSGYHQRIAVVAVGYNSQRSLAFENILEWPLLVDQMTDAVIPETNLMPQAFVVACSHEEQAERAQNCLNGTMAGVSDKWVSLAPDPNYLIIGFEQAQTVQRMVFDHAGVGGESVDDGRMNTKDFDVYYTNDLDDGWQLALEVRGNRQHQTDHLLEEAVTAKYWRLDILSSHNGSPWGGVRLYNWKMFSSDVQGIENLALSQVKRLNNYLLFMGLPKGITIQLYKDLTDAKPLLIHPTDGAPFALIPFKDKNVYYEIVDVNGSVSNRVKVTESLNDFDIELVPPKYPVMPFEDGALIVRFNDLSLGELQLPLNHPSVEIHTLKTNHASIYWLGRLVDERFTIFETDAVEKIDVKRDPRRHYYVGETFDAMDGSLDVGFGEVALTRPDVTVEGFATTESGEHEMTVHFMGKQLAITYWVYDHKMTVNKEKLEQKISEIHAFLLRIDAENDVVTELRQAVERTHNQISNAQFSQQEIDGFWLRLNDLLEKVKDKD</sequence>
<dbReference type="Gene3D" id="2.60.40.10">
    <property type="entry name" value="Immunoglobulins"/>
    <property type="match status" value="1"/>
</dbReference>
<dbReference type="Pfam" id="PF21910">
    <property type="entry name" value="GH85_C"/>
    <property type="match status" value="1"/>
</dbReference>
<evidence type="ECO:0000313" key="3">
    <source>
        <dbReference type="Proteomes" id="UP001315967"/>
    </source>
</evidence>
<dbReference type="PROSITE" id="PS50022">
    <property type="entry name" value="FA58C_3"/>
    <property type="match status" value="1"/>
</dbReference>
<dbReference type="Proteomes" id="UP001315967">
    <property type="component" value="Chromosome"/>
</dbReference>
<dbReference type="Gene3D" id="3.20.20.80">
    <property type="entry name" value="Glycosidases"/>
    <property type="match status" value="1"/>
</dbReference>
<dbReference type="InterPro" id="IPR054110">
    <property type="entry name" value="EndoD-like_D2"/>
</dbReference>
<gene>
    <name evidence="2" type="ORF">NRE15_05165</name>
</gene>
<dbReference type="EMBL" id="CP102453">
    <property type="protein sequence ID" value="UUX35034.1"/>
    <property type="molecule type" value="Genomic_DNA"/>
</dbReference>